<dbReference type="Proteomes" id="UP000273786">
    <property type="component" value="Unassembled WGS sequence"/>
</dbReference>
<accession>A0A3P3EW71</accession>
<dbReference type="InterPro" id="IPR001387">
    <property type="entry name" value="Cro/C1-type_HTH"/>
</dbReference>
<protein>
    <submittedName>
        <fullName evidence="2">XRE family transcriptional regulator</fullName>
    </submittedName>
</protein>
<dbReference type="Gene3D" id="1.10.260.40">
    <property type="entry name" value="lambda repressor-like DNA-binding domains"/>
    <property type="match status" value="1"/>
</dbReference>
<evidence type="ECO:0000259" key="1">
    <source>
        <dbReference type="PROSITE" id="PS50943"/>
    </source>
</evidence>
<reference evidence="2 3" key="1">
    <citation type="submission" date="2018-11" db="EMBL/GenBank/DDBJ databases">
        <title>the genome of Mesorhizobium tamadayense DSM 28320.</title>
        <authorList>
            <person name="Gao J."/>
        </authorList>
    </citation>
    <scope>NUCLEOTIDE SEQUENCE [LARGE SCALE GENOMIC DNA]</scope>
    <source>
        <strain evidence="2 3">DSM 28320</strain>
    </source>
</reference>
<dbReference type="SUPFAM" id="SSF47413">
    <property type="entry name" value="lambda repressor-like DNA-binding domains"/>
    <property type="match status" value="1"/>
</dbReference>
<dbReference type="EMBL" id="RQXT01000075">
    <property type="protein sequence ID" value="RRH89558.1"/>
    <property type="molecule type" value="Genomic_DNA"/>
</dbReference>
<name>A0A3P3EW71_9HYPH</name>
<dbReference type="AlphaFoldDB" id="A0A3P3EW71"/>
<evidence type="ECO:0000313" key="3">
    <source>
        <dbReference type="Proteomes" id="UP000273786"/>
    </source>
</evidence>
<dbReference type="PROSITE" id="PS50943">
    <property type="entry name" value="HTH_CROC1"/>
    <property type="match status" value="1"/>
</dbReference>
<comment type="caution">
    <text evidence="2">The sequence shown here is derived from an EMBL/GenBank/DDBJ whole genome shotgun (WGS) entry which is preliminary data.</text>
</comment>
<dbReference type="OrthoDB" id="4419620at2"/>
<dbReference type="CDD" id="cd00093">
    <property type="entry name" value="HTH_XRE"/>
    <property type="match status" value="1"/>
</dbReference>
<evidence type="ECO:0000313" key="2">
    <source>
        <dbReference type="EMBL" id="RRH89558.1"/>
    </source>
</evidence>
<feature type="domain" description="HTH cro/C1-type" evidence="1">
    <location>
        <begin position="12"/>
        <end position="65"/>
    </location>
</feature>
<sequence>MPLKYLTADQSRAARGLLNWSRVRLAARSNLGEATISDFENGHRIPSPRKLAAMRQAFERAGVVFTAGGPTLSNRSAGEGGVIGTQ</sequence>
<dbReference type="Pfam" id="PF01381">
    <property type="entry name" value="HTH_3"/>
    <property type="match status" value="1"/>
</dbReference>
<keyword evidence="3" id="KW-1185">Reference proteome</keyword>
<organism evidence="2 3">
    <name type="scientific">Mesorhizobium tamadayense</name>
    <dbReference type="NCBI Taxonomy" id="425306"/>
    <lineage>
        <taxon>Bacteria</taxon>
        <taxon>Pseudomonadati</taxon>
        <taxon>Pseudomonadota</taxon>
        <taxon>Alphaproteobacteria</taxon>
        <taxon>Hyphomicrobiales</taxon>
        <taxon>Phyllobacteriaceae</taxon>
        <taxon>Mesorhizobium</taxon>
    </lineage>
</organism>
<dbReference type="SMART" id="SM00530">
    <property type="entry name" value="HTH_XRE"/>
    <property type="match status" value="1"/>
</dbReference>
<dbReference type="GO" id="GO:0003677">
    <property type="term" value="F:DNA binding"/>
    <property type="evidence" value="ECO:0007669"/>
    <property type="project" value="InterPro"/>
</dbReference>
<gene>
    <name evidence="2" type="ORF">EH240_33795</name>
</gene>
<dbReference type="InterPro" id="IPR010982">
    <property type="entry name" value="Lambda_DNA-bd_dom_sf"/>
</dbReference>
<proteinExistence type="predicted"/>